<sequence>MDEPTYLTGRGAVAPGQIEGMFVCWPSPPSPQQLVAVMDGSYRRVWALDGDRVIGYINAISDGVLNAFIPWLEVHPDYQGRGIGAELVRRLLAQLGDMYAVDLCCDPGMLPYYEKLGFARLAGAGLRNPRAIMSGGASKTLAGL</sequence>
<evidence type="ECO:0000313" key="4">
    <source>
        <dbReference type="EMBL" id="CED92610.1"/>
    </source>
</evidence>
<evidence type="ECO:0000256" key="1">
    <source>
        <dbReference type="ARBA" id="ARBA00022679"/>
    </source>
</evidence>
<dbReference type="Pfam" id="PF00583">
    <property type="entry name" value="Acetyltransf_1"/>
    <property type="match status" value="1"/>
</dbReference>
<dbReference type="InterPro" id="IPR016181">
    <property type="entry name" value="Acyl_CoA_acyltransferase"/>
</dbReference>
<dbReference type="GO" id="GO:0008080">
    <property type="term" value="F:N-acetyltransferase activity"/>
    <property type="evidence" value="ECO:0007669"/>
    <property type="project" value="InterPro"/>
</dbReference>
<reference evidence="4" key="1">
    <citation type="submission" date="2014-07" db="EMBL/GenBank/DDBJ databases">
        <authorList>
            <person name="Zhang J.E."/>
            <person name="Yang H."/>
            <person name="Guo J."/>
            <person name="Deng Z."/>
            <person name="Luo H."/>
            <person name="Luo M."/>
            <person name="Zhao B."/>
        </authorList>
    </citation>
    <scope>NUCLEOTIDE SEQUENCE</scope>
    <source>
        <strain evidence="4">AM4</strain>
    </source>
</reference>
<accession>A0A1L7RQQ3</accession>
<dbReference type="PROSITE" id="PS51186">
    <property type="entry name" value="GNAT"/>
    <property type="match status" value="1"/>
</dbReference>
<organism evidence="4">
    <name type="scientific">Actinomyces succiniciruminis</name>
    <dbReference type="NCBI Taxonomy" id="1522002"/>
    <lineage>
        <taxon>Bacteria</taxon>
        <taxon>Bacillati</taxon>
        <taxon>Actinomycetota</taxon>
        <taxon>Actinomycetes</taxon>
        <taxon>Actinomycetales</taxon>
        <taxon>Actinomycetaceae</taxon>
        <taxon>Actinomyces</taxon>
    </lineage>
</organism>
<feature type="domain" description="N-acetyltransferase" evidence="3">
    <location>
        <begin position="4"/>
        <end position="142"/>
    </location>
</feature>
<dbReference type="PANTHER" id="PTHR43626:SF4">
    <property type="entry name" value="GCN5-RELATED N-ACETYLTRANSFERASE 2, CHLOROPLASTIC"/>
    <property type="match status" value="1"/>
</dbReference>
<evidence type="ECO:0000256" key="2">
    <source>
        <dbReference type="ARBA" id="ARBA00023315"/>
    </source>
</evidence>
<dbReference type="AlphaFoldDB" id="A0A1L7RQQ3"/>
<protein>
    <submittedName>
        <fullName evidence="4">Acetyltransferase</fullName>
    </submittedName>
</protein>
<dbReference type="Gene3D" id="3.40.630.30">
    <property type="match status" value="1"/>
</dbReference>
<dbReference type="EMBL" id="LK995542">
    <property type="protein sequence ID" value="CED92610.1"/>
    <property type="molecule type" value="Genomic_DNA"/>
</dbReference>
<proteinExistence type="predicted"/>
<evidence type="ECO:0000259" key="3">
    <source>
        <dbReference type="PROSITE" id="PS51186"/>
    </source>
</evidence>
<dbReference type="SUPFAM" id="SSF55729">
    <property type="entry name" value="Acyl-CoA N-acyltransferases (Nat)"/>
    <property type="match status" value="1"/>
</dbReference>
<name>A0A1L7RQQ3_9ACTO</name>
<dbReference type="RefSeq" id="WP_210582258.1">
    <property type="nucleotide sequence ID" value="NZ_LK995542.1"/>
</dbReference>
<gene>
    <name evidence="4" type="ORF">AAM4_2778</name>
</gene>
<keyword evidence="1 4" id="KW-0808">Transferase</keyword>
<dbReference type="InterPro" id="IPR045039">
    <property type="entry name" value="NSI-like"/>
</dbReference>
<dbReference type="CDD" id="cd04301">
    <property type="entry name" value="NAT_SF"/>
    <property type="match status" value="1"/>
</dbReference>
<keyword evidence="2" id="KW-0012">Acyltransferase</keyword>
<dbReference type="PANTHER" id="PTHR43626">
    <property type="entry name" value="ACYL-COA N-ACYLTRANSFERASE"/>
    <property type="match status" value="1"/>
</dbReference>
<dbReference type="GO" id="GO:0005737">
    <property type="term" value="C:cytoplasm"/>
    <property type="evidence" value="ECO:0007669"/>
    <property type="project" value="TreeGrafter"/>
</dbReference>
<dbReference type="InterPro" id="IPR000182">
    <property type="entry name" value="GNAT_dom"/>
</dbReference>